<sequence length="269" mass="29978">MTDTRQLCVMMAGASLSGMFTPNLWSGGPAPGQLYNFPASKTQHDSKTHTMYPSTSGTSVVGLVYDGGVMLAADTLGSYGSLARFRNINRVFKVTNKAVLACSGDIADYQFIREVIEQKVRDDEIHGYTPELNAGALHCWLTRVLYNRRSKFDPLWLESVVAGYKGDKPFLGFVDKIGTAFEAKEVATGFGVHLAIPMIREAREKGNLTKDTARKLLVDCLKVLYYRDCRAHFKYQLADITPEGITIHDDLDLKQDTSWEVANFIRGYD</sequence>
<name>A0A8J4XYB2_CHIOP</name>
<keyword evidence="3 6" id="KW-0539">Nucleus</keyword>
<dbReference type="PIRSF" id="PIRSF001213">
    <property type="entry name" value="Psome_endopept_beta"/>
    <property type="match status" value="1"/>
</dbReference>
<dbReference type="PROSITE" id="PS51476">
    <property type="entry name" value="PROTEASOME_BETA_2"/>
    <property type="match status" value="1"/>
</dbReference>
<dbReference type="PANTHER" id="PTHR32194:SF6">
    <property type="entry name" value="PROTEASOME SUBUNIT BETA"/>
    <property type="match status" value="1"/>
</dbReference>
<dbReference type="InterPro" id="IPR016050">
    <property type="entry name" value="Proteasome_bsu_CS"/>
</dbReference>
<dbReference type="GO" id="GO:0019774">
    <property type="term" value="C:proteasome core complex, beta-subunit complex"/>
    <property type="evidence" value="ECO:0007669"/>
    <property type="project" value="UniProtKB-UniRule"/>
</dbReference>
<gene>
    <name evidence="7" type="primary">psmb4</name>
    <name evidence="7" type="ORF">GWK47_010822</name>
</gene>
<comment type="subunit">
    <text evidence="5">The 26S proteasome consists of a 20S proteasome core and two 19S regulatory subunits. The 20S proteasome core is composed of 28 subunits that are arranged in four stacked rings, resulting in a barrel-shaped structure. The two end rings are each formed by seven alpha subunits, and the two central rings are each formed by seven beta subunits. The catalytic chamber with the active sites is on the inside of the barrel.</text>
</comment>
<comment type="function">
    <text evidence="4">Non-catalytic component of the proteasome, a multicatalytic proteinase complex which is characterized by its ability to cleave peptides with Arg, Phe, Tyr, Leu, and Glu adjacent to the leaving group at neutral or slightly basic pH. The proteasome has an ATP-dependent proteolytic activity.</text>
</comment>
<dbReference type="GO" id="GO:0005634">
    <property type="term" value="C:nucleus"/>
    <property type="evidence" value="ECO:0007669"/>
    <property type="project" value="UniProtKB-SubCell"/>
</dbReference>
<dbReference type="AlphaFoldDB" id="A0A8J4XYB2"/>
<dbReference type="OrthoDB" id="7854943at2759"/>
<dbReference type="Proteomes" id="UP000770661">
    <property type="component" value="Unassembled WGS sequence"/>
</dbReference>
<keyword evidence="8" id="KW-1185">Reference proteome</keyword>
<dbReference type="PANTHER" id="PTHR32194">
    <property type="entry name" value="METALLOPROTEASE TLDD"/>
    <property type="match status" value="1"/>
</dbReference>
<keyword evidence="2 6" id="KW-0647">Proteasome</keyword>
<reference evidence="7" key="1">
    <citation type="submission" date="2020-07" db="EMBL/GenBank/DDBJ databases">
        <title>The High-quality genome of the commercially important snow crab, Chionoecetes opilio.</title>
        <authorList>
            <person name="Jeong J.-H."/>
            <person name="Ryu S."/>
        </authorList>
    </citation>
    <scope>NUCLEOTIDE SEQUENCE</scope>
    <source>
        <strain evidence="7">MADBK_172401_WGS</strain>
        <tissue evidence="7">Digestive gland</tissue>
    </source>
</reference>
<dbReference type="GO" id="GO:0051603">
    <property type="term" value="P:proteolysis involved in protein catabolic process"/>
    <property type="evidence" value="ECO:0007669"/>
    <property type="project" value="InterPro"/>
</dbReference>
<dbReference type="InterPro" id="IPR001353">
    <property type="entry name" value="Proteasome_sua/b"/>
</dbReference>
<dbReference type="GO" id="GO:0005737">
    <property type="term" value="C:cytoplasm"/>
    <property type="evidence" value="ECO:0007669"/>
    <property type="project" value="UniProtKB-SubCell"/>
</dbReference>
<comment type="similarity">
    <text evidence="6">Belongs to the peptidase T1B family.</text>
</comment>
<evidence type="ECO:0000256" key="3">
    <source>
        <dbReference type="ARBA" id="ARBA00023242"/>
    </source>
</evidence>
<accession>A0A8J4XYB2</accession>
<protein>
    <recommendedName>
        <fullName evidence="6">Proteasome subunit beta</fullName>
    </recommendedName>
</protein>
<evidence type="ECO:0000313" key="7">
    <source>
        <dbReference type="EMBL" id="KAG0715932.1"/>
    </source>
</evidence>
<dbReference type="CDD" id="cd03760">
    <property type="entry name" value="proteasome_beta_type_4"/>
    <property type="match status" value="1"/>
</dbReference>
<organism evidence="7 8">
    <name type="scientific">Chionoecetes opilio</name>
    <name type="common">Atlantic snow crab</name>
    <name type="synonym">Cancer opilio</name>
    <dbReference type="NCBI Taxonomy" id="41210"/>
    <lineage>
        <taxon>Eukaryota</taxon>
        <taxon>Metazoa</taxon>
        <taxon>Ecdysozoa</taxon>
        <taxon>Arthropoda</taxon>
        <taxon>Crustacea</taxon>
        <taxon>Multicrustacea</taxon>
        <taxon>Malacostraca</taxon>
        <taxon>Eumalacostraca</taxon>
        <taxon>Eucarida</taxon>
        <taxon>Decapoda</taxon>
        <taxon>Pleocyemata</taxon>
        <taxon>Brachyura</taxon>
        <taxon>Eubrachyura</taxon>
        <taxon>Majoidea</taxon>
        <taxon>Majidae</taxon>
        <taxon>Chionoecetes</taxon>
    </lineage>
</organism>
<comment type="caution">
    <text evidence="7">The sequence shown here is derived from an EMBL/GenBank/DDBJ whole genome shotgun (WGS) entry which is preliminary data.</text>
</comment>
<dbReference type="Gene3D" id="3.60.20.10">
    <property type="entry name" value="Glutamine Phosphoribosylpyrophosphate, subunit 1, domain 1"/>
    <property type="match status" value="1"/>
</dbReference>
<dbReference type="InterPro" id="IPR029055">
    <property type="entry name" value="Ntn_hydrolases_N"/>
</dbReference>
<dbReference type="EMBL" id="JACEEZ010019225">
    <property type="protein sequence ID" value="KAG0715932.1"/>
    <property type="molecule type" value="Genomic_DNA"/>
</dbReference>
<dbReference type="PROSITE" id="PS00854">
    <property type="entry name" value="PROTEASOME_BETA_1"/>
    <property type="match status" value="1"/>
</dbReference>
<proteinExistence type="inferred from homology"/>
<dbReference type="InterPro" id="IPR016295">
    <property type="entry name" value="Proteasome_beta4"/>
</dbReference>
<evidence type="ECO:0000256" key="1">
    <source>
        <dbReference type="ARBA" id="ARBA00022490"/>
    </source>
</evidence>
<comment type="subcellular location">
    <subcellularLocation>
        <location evidence="6">Cytoplasm</location>
    </subcellularLocation>
    <subcellularLocation>
        <location evidence="6">Nucleus</location>
    </subcellularLocation>
</comment>
<keyword evidence="1 6" id="KW-0963">Cytoplasm</keyword>
<evidence type="ECO:0000313" key="8">
    <source>
        <dbReference type="Proteomes" id="UP000770661"/>
    </source>
</evidence>
<evidence type="ECO:0000256" key="4">
    <source>
        <dbReference type="ARBA" id="ARBA00024953"/>
    </source>
</evidence>
<evidence type="ECO:0000256" key="2">
    <source>
        <dbReference type="ARBA" id="ARBA00022942"/>
    </source>
</evidence>
<dbReference type="Pfam" id="PF00227">
    <property type="entry name" value="Proteasome"/>
    <property type="match status" value="1"/>
</dbReference>
<evidence type="ECO:0000256" key="6">
    <source>
        <dbReference type="PIRNR" id="PIRNR001213"/>
    </source>
</evidence>
<dbReference type="InterPro" id="IPR023333">
    <property type="entry name" value="Proteasome_suB-type"/>
</dbReference>
<dbReference type="SUPFAM" id="SSF56235">
    <property type="entry name" value="N-terminal nucleophile aminohydrolases (Ntn hydrolases)"/>
    <property type="match status" value="1"/>
</dbReference>
<evidence type="ECO:0000256" key="5">
    <source>
        <dbReference type="ARBA" id="ARBA00026071"/>
    </source>
</evidence>